<evidence type="ECO:0000313" key="6">
    <source>
        <dbReference type="EMBL" id="CAL1165076.1"/>
    </source>
</evidence>
<keyword evidence="3" id="KW-0812">Transmembrane</keyword>
<dbReference type="Proteomes" id="UP001152797">
    <property type="component" value="Unassembled WGS sequence"/>
</dbReference>
<organism evidence="5">
    <name type="scientific">Cladocopium goreaui</name>
    <dbReference type="NCBI Taxonomy" id="2562237"/>
    <lineage>
        <taxon>Eukaryota</taxon>
        <taxon>Sar</taxon>
        <taxon>Alveolata</taxon>
        <taxon>Dinophyceae</taxon>
        <taxon>Suessiales</taxon>
        <taxon>Symbiodiniaceae</taxon>
        <taxon>Cladocopium</taxon>
    </lineage>
</organism>
<keyword evidence="7" id="KW-1185">Reference proteome</keyword>
<dbReference type="SUPFAM" id="SSF53901">
    <property type="entry name" value="Thiolase-like"/>
    <property type="match status" value="1"/>
</dbReference>
<dbReference type="GO" id="GO:0006084">
    <property type="term" value="P:acetyl-CoA metabolic process"/>
    <property type="evidence" value="ECO:0007669"/>
    <property type="project" value="TreeGrafter"/>
</dbReference>
<keyword evidence="3" id="KW-0472">Membrane</keyword>
<dbReference type="OrthoDB" id="293016at2759"/>
<dbReference type="Pfam" id="PF01154">
    <property type="entry name" value="HMG_CoA_synt_N"/>
    <property type="match status" value="1"/>
</dbReference>
<dbReference type="PANTHER" id="PTHR43323">
    <property type="entry name" value="3-HYDROXY-3-METHYLGLUTARYL COENZYME A SYNTHASE"/>
    <property type="match status" value="1"/>
</dbReference>
<evidence type="ECO:0000256" key="2">
    <source>
        <dbReference type="SAM" id="MobiDB-lite"/>
    </source>
</evidence>
<feature type="region of interest" description="Disordered" evidence="2">
    <location>
        <begin position="364"/>
        <end position="383"/>
    </location>
</feature>
<reference evidence="5" key="1">
    <citation type="submission" date="2022-10" db="EMBL/GenBank/DDBJ databases">
        <authorList>
            <person name="Chen Y."/>
            <person name="Dougan E. K."/>
            <person name="Chan C."/>
            <person name="Rhodes N."/>
            <person name="Thang M."/>
        </authorList>
    </citation>
    <scope>NUCLEOTIDE SEQUENCE</scope>
</reference>
<evidence type="ECO:0000256" key="1">
    <source>
        <dbReference type="ARBA" id="ARBA00022679"/>
    </source>
</evidence>
<keyword evidence="1" id="KW-0808">Transferase</keyword>
<accession>A0A9P1DLG8</accession>
<dbReference type="Gene3D" id="3.40.47.10">
    <property type="match status" value="1"/>
</dbReference>
<feature type="domain" description="Hydroxymethylglutaryl-coenzyme A synthase N-terminal" evidence="4">
    <location>
        <begin position="25"/>
        <end position="122"/>
    </location>
</feature>
<dbReference type="EMBL" id="CAMXCT010005212">
    <property type="protein sequence ID" value="CAI4011701.1"/>
    <property type="molecule type" value="Genomic_DNA"/>
</dbReference>
<proteinExistence type="predicted"/>
<comment type="caution">
    <text evidence="5">The sequence shown here is derived from an EMBL/GenBank/DDBJ whole genome shotgun (WGS) entry which is preliminary data.</text>
</comment>
<dbReference type="AlphaFoldDB" id="A0A9P1DLG8"/>
<name>A0A9P1DLG8_9DINO</name>
<feature type="transmembrane region" description="Helical" evidence="3">
    <location>
        <begin position="160"/>
        <end position="178"/>
    </location>
</feature>
<gene>
    <name evidence="5" type="ORF">C1SCF055_LOCUS36836</name>
</gene>
<protein>
    <recommendedName>
        <fullName evidence="4">Hydroxymethylglutaryl-coenzyme A synthase N-terminal domain-containing protein</fullName>
    </recommendedName>
</protein>
<keyword evidence="3" id="KW-1133">Transmembrane helix</keyword>
<dbReference type="EMBL" id="CAMXCT030005212">
    <property type="protein sequence ID" value="CAL4799013.1"/>
    <property type="molecule type" value="Genomic_DNA"/>
</dbReference>
<dbReference type="InterPro" id="IPR016039">
    <property type="entry name" value="Thiolase-like"/>
</dbReference>
<evidence type="ECO:0000313" key="7">
    <source>
        <dbReference type="Proteomes" id="UP001152797"/>
    </source>
</evidence>
<dbReference type="GO" id="GO:0004421">
    <property type="term" value="F:hydroxymethylglutaryl-CoA synthase activity"/>
    <property type="evidence" value="ECO:0007669"/>
    <property type="project" value="TreeGrafter"/>
</dbReference>
<dbReference type="GO" id="GO:0010142">
    <property type="term" value="P:farnesyl diphosphate biosynthetic process, mevalonate pathway"/>
    <property type="evidence" value="ECO:0007669"/>
    <property type="project" value="TreeGrafter"/>
</dbReference>
<dbReference type="InterPro" id="IPR013528">
    <property type="entry name" value="HMG_CoA_synth_N"/>
</dbReference>
<sequence length="397" mass="44550">MDRMEKEGFNETYRYMPDGNRLPCWNSVGRLDIGSESLIDRSKSMKAYVMDLFERYGSGEGNIEGVDMYNACYGGQAAGLCAQNWVESDRWDGRYAIAIATDISDAPFEVIFSVGAACTAALYYPVWGAQGMCSGWCVGAVWIMFGAETWQLPMASPRRALALALAALGAAFAAPAWWRRSQVLREVKSKSELELMAQLAVLLMPEKPIEELFRSFPAPRSWSREELLPDLASYGALQDKDAALFIEYDGHPAHERGYGDRTDRRKNRALLDVAPEGSVVVRIGHARRKDMGPQVLYVQVPTWQRDEDKSLTQILSKICNALLTLREQLAPDTSLRLMRHLMENSLNVTAAAYAERRRFEHLAELPPPHADTEDDGEDDAAARRQRALEKLYKSWGA</sequence>
<dbReference type="EMBL" id="CAMXCT020005212">
    <property type="protein sequence ID" value="CAL1165076.1"/>
    <property type="molecule type" value="Genomic_DNA"/>
</dbReference>
<evidence type="ECO:0000313" key="5">
    <source>
        <dbReference type="EMBL" id="CAI4011701.1"/>
    </source>
</evidence>
<dbReference type="PANTHER" id="PTHR43323:SF2">
    <property type="entry name" value="HYDROXYMETHYLGLUTARYL-COA SYNTHASE"/>
    <property type="match status" value="1"/>
</dbReference>
<reference evidence="6" key="2">
    <citation type="submission" date="2024-04" db="EMBL/GenBank/DDBJ databases">
        <authorList>
            <person name="Chen Y."/>
            <person name="Shah S."/>
            <person name="Dougan E. K."/>
            <person name="Thang M."/>
            <person name="Chan C."/>
        </authorList>
    </citation>
    <scope>NUCLEOTIDE SEQUENCE [LARGE SCALE GENOMIC DNA]</scope>
</reference>
<evidence type="ECO:0000259" key="4">
    <source>
        <dbReference type="Pfam" id="PF01154"/>
    </source>
</evidence>
<evidence type="ECO:0000256" key="3">
    <source>
        <dbReference type="SAM" id="Phobius"/>
    </source>
</evidence>